<reference evidence="2" key="1">
    <citation type="submission" date="2021-12" db="EMBL/GenBank/DDBJ databases">
        <authorList>
            <person name="King R."/>
        </authorList>
    </citation>
    <scope>NUCLEOTIDE SEQUENCE</scope>
</reference>
<gene>
    <name evidence="2" type="ORF">MELIAE_LOCUS8708</name>
</gene>
<accession>A0A9P0FK13</accession>
<dbReference type="InterPro" id="IPR003307">
    <property type="entry name" value="W2_domain"/>
</dbReference>
<organism evidence="2 3">
    <name type="scientific">Brassicogethes aeneus</name>
    <name type="common">Rape pollen beetle</name>
    <name type="synonym">Meligethes aeneus</name>
    <dbReference type="NCBI Taxonomy" id="1431903"/>
    <lineage>
        <taxon>Eukaryota</taxon>
        <taxon>Metazoa</taxon>
        <taxon>Ecdysozoa</taxon>
        <taxon>Arthropoda</taxon>
        <taxon>Hexapoda</taxon>
        <taxon>Insecta</taxon>
        <taxon>Pterygota</taxon>
        <taxon>Neoptera</taxon>
        <taxon>Endopterygota</taxon>
        <taxon>Coleoptera</taxon>
        <taxon>Polyphaga</taxon>
        <taxon>Cucujiformia</taxon>
        <taxon>Nitidulidae</taxon>
        <taxon>Meligethinae</taxon>
        <taxon>Brassicogethes</taxon>
    </lineage>
</organism>
<dbReference type="Gene3D" id="1.25.40.180">
    <property type="match status" value="1"/>
</dbReference>
<proteinExistence type="predicted"/>
<dbReference type="InterPro" id="IPR016024">
    <property type="entry name" value="ARM-type_fold"/>
</dbReference>
<dbReference type="SMART" id="SM00515">
    <property type="entry name" value="eIF5C"/>
    <property type="match status" value="1"/>
</dbReference>
<dbReference type="EMBL" id="OV121136">
    <property type="protein sequence ID" value="CAH0558177.1"/>
    <property type="molecule type" value="Genomic_DNA"/>
</dbReference>
<dbReference type="AlphaFoldDB" id="A0A9P0FK13"/>
<dbReference type="Pfam" id="PF02020">
    <property type="entry name" value="W2"/>
    <property type="match status" value="1"/>
</dbReference>
<evidence type="ECO:0000259" key="1">
    <source>
        <dbReference type="PROSITE" id="PS51363"/>
    </source>
</evidence>
<dbReference type="SUPFAM" id="SSF48371">
    <property type="entry name" value="ARM repeat"/>
    <property type="match status" value="1"/>
</dbReference>
<sequence>MFQFDNVCFCFCAPHKIISMFFKKLEFLNDATNDQIQTKLTEFFINKSNVEEISRWIDFRPTLVVVPSKRKLLFPLQQANVGDRVKEDKFIRALVTAILKDSIKKDSLSVEIFHRHLVLLQKYIDNNFDSELQSLYAMQSLVNEMEHPKGLLLSIVNNLYESFAISLEGFLAWEASSDPAEQAGKGEAMKQLNQFLTELKETRKTRIRTARQPNKTK</sequence>
<feature type="domain" description="W2" evidence="1">
    <location>
        <begin position="26"/>
        <end position="209"/>
    </location>
</feature>
<dbReference type="OrthoDB" id="514777at2759"/>
<protein>
    <recommendedName>
        <fullName evidence="1">W2 domain-containing protein</fullName>
    </recommendedName>
</protein>
<dbReference type="FunFam" id="1.25.40.180:FF:000042">
    <property type="entry name" value="Eukaryotic translation initiation factor 4 gamma"/>
    <property type="match status" value="1"/>
</dbReference>
<evidence type="ECO:0000313" key="3">
    <source>
        <dbReference type="Proteomes" id="UP001154078"/>
    </source>
</evidence>
<evidence type="ECO:0000313" key="2">
    <source>
        <dbReference type="EMBL" id="CAH0558177.1"/>
    </source>
</evidence>
<keyword evidence="3" id="KW-1185">Reference proteome</keyword>
<dbReference type="CDD" id="cd11559">
    <property type="entry name" value="W2_eIF4G1_like"/>
    <property type="match status" value="1"/>
</dbReference>
<dbReference type="PROSITE" id="PS51363">
    <property type="entry name" value="W2"/>
    <property type="match status" value="1"/>
</dbReference>
<dbReference type="Proteomes" id="UP001154078">
    <property type="component" value="Chromosome 5"/>
</dbReference>
<name>A0A9P0FK13_BRAAE</name>